<name>A0A0A8YR02_ARUDO</name>
<evidence type="ECO:0000313" key="1">
    <source>
        <dbReference type="EMBL" id="JAD28851.1"/>
    </source>
</evidence>
<dbReference type="EMBL" id="GBRH01269044">
    <property type="protein sequence ID" value="JAD28851.1"/>
    <property type="molecule type" value="Transcribed_RNA"/>
</dbReference>
<protein>
    <submittedName>
        <fullName evidence="1">Uncharacterized protein</fullName>
    </submittedName>
</protein>
<reference evidence="1" key="2">
    <citation type="journal article" date="2015" name="Data Brief">
        <title>Shoot transcriptome of the giant reed, Arundo donax.</title>
        <authorList>
            <person name="Barrero R.A."/>
            <person name="Guerrero F.D."/>
            <person name="Moolhuijzen P."/>
            <person name="Goolsby J.A."/>
            <person name="Tidwell J."/>
            <person name="Bellgard S.E."/>
            <person name="Bellgard M.I."/>
        </authorList>
    </citation>
    <scope>NUCLEOTIDE SEQUENCE</scope>
    <source>
        <tissue evidence="1">Shoot tissue taken approximately 20 cm above the soil surface</tissue>
    </source>
</reference>
<sequence length="12" mass="1430">MVRNFQNSLSFS</sequence>
<accession>A0A0A8YR02</accession>
<organism evidence="1">
    <name type="scientific">Arundo donax</name>
    <name type="common">Giant reed</name>
    <name type="synonym">Donax arundinaceus</name>
    <dbReference type="NCBI Taxonomy" id="35708"/>
    <lineage>
        <taxon>Eukaryota</taxon>
        <taxon>Viridiplantae</taxon>
        <taxon>Streptophyta</taxon>
        <taxon>Embryophyta</taxon>
        <taxon>Tracheophyta</taxon>
        <taxon>Spermatophyta</taxon>
        <taxon>Magnoliopsida</taxon>
        <taxon>Liliopsida</taxon>
        <taxon>Poales</taxon>
        <taxon>Poaceae</taxon>
        <taxon>PACMAD clade</taxon>
        <taxon>Arundinoideae</taxon>
        <taxon>Arundineae</taxon>
        <taxon>Arundo</taxon>
    </lineage>
</organism>
<proteinExistence type="predicted"/>
<reference evidence="1" key="1">
    <citation type="submission" date="2014-09" db="EMBL/GenBank/DDBJ databases">
        <authorList>
            <person name="Magalhaes I.L.F."/>
            <person name="Oliveira U."/>
            <person name="Santos F.R."/>
            <person name="Vidigal T.H.D.A."/>
            <person name="Brescovit A.D."/>
            <person name="Santos A.J."/>
        </authorList>
    </citation>
    <scope>NUCLEOTIDE SEQUENCE</scope>
    <source>
        <tissue evidence="1">Shoot tissue taken approximately 20 cm above the soil surface</tissue>
    </source>
</reference>